<dbReference type="PIRSF" id="PIRSF036497">
    <property type="entry name" value="HDH_short"/>
    <property type="match status" value="1"/>
</dbReference>
<evidence type="ECO:0000313" key="19">
    <source>
        <dbReference type="EMBL" id="NMP22846.1"/>
    </source>
</evidence>
<evidence type="ECO:0000256" key="3">
    <source>
        <dbReference type="ARBA" id="ARBA00006753"/>
    </source>
</evidence>
<dbReference type="Gene3D" id="3.30.360.10">
    <property type="entry name" value="Dihydrodipicolinate Reductase, domain 2"/>
    <property type="match status" value="1"/>
</dbReference>
<gene>
    <name evidence="19" type="ORF">HIJ39_10850</name>
</gene>
<dbReference type="SUPFAM" id="SSF55347">
    <property type="entry name" value="Glyceraldehyde-3-phosphate dehydrogenase-like, C-terminal domain"/>
    <property type="match status" value="1"/>
</dbReference>
<reference evidence="19 20" key="1">
    <citation type="submission" date="2020-04" db="EMBL/GenBank/DDBJ databases">
        <authorList>
            <person name="Zhang R."/>
            <person name="Schippers A."/>
        </authorList>
    </citation>
    <scope>NUCLEOTIDE SEQUENCE [LARGE SCALE GENOMIC DNA]</scope>
    <source>
        <strain evidence="19 20">DSM 109850</strain>
    </source>
</reference>
<evidence type="ECO:0000256" key="9">
    <source>
        <dbReference type="ARBA" id="ARBA00023053"/>
    </source>
</evidence>
<feature type="active site" description="Proton donor" evidence="13">
    <location>
        <position position="194"/>
    </location>
</feature>
<evidence type="ECO:0000259" key="17">
    <source>
        <dbReference type="Pfam" id="PF00742"/>
    </source>
</evidence>
<name>A0A7Y0Q3C9_9FIRM</name>
<organism evidence="19 20">
    <name type="scientific">Sulfobacillus harzensis</name>
    <dbReference type="NCBI Taxonomy" id="2729629"/>
    <lineage>
        <taxon>Bacteria</taxon>
        <taxon>Bacillati</taxon>
        <taxon>Bacillota</taxon>
        <taxon>Clostridia</taxon>
        <taxon>Eubacteriales</taxon>
        <taxon>Clostridiales Family XVII. Incertae Sedis</taxon>
        <taxon>Sulfobacillus</taxon>
    </lineage>
</organism>
<keyword evidence="12 14" id="KW-0521">NADP</keyword>
<dbReference type="PANTHER" id="PTHR43331:SF1">
    <property type="entry name" value="HOMOSERINE DEHYDROGENASE"/>
    <property type="match status" value="1"/>
</dbReference>
<feature type="domain" description="Homoserine dehydrogenase catalytic" evidence="17">
    <location>
        <begin position="127"/>
        <end position="303"/>
    </location>
</feature>
<dbReference type="UniPathway" id="UPA00051">
    <property type="reaction ID" value="UER00465"/>
</dbReference>
<proteinExistence type="inferred from homology"/>
<sequence>MPSVRIGLIGFGTVGQAIVALNRPWRGVTFEIVRAVVRDLDRPRPVHLPLTTNPQDVLDDPTLDIIVEVAGGLDKPKEWIARALANGKAVVTANKEVMARHGADLLQQSQEWDTYLGFEASVAGGIPVVESLEHHLTTAPIQAIGGVLNGTSNFLLSSQQQGANLERAIREAQALGYAEANPASDLSGADAARKLTILCWLAFGVWLDVEAIPRTAIQDYPPAIWARLQEAGFTIRPWADATLDAHGAVSAFVAPIAVSRAHPAFNLVGPQNGVWVRSHAGTFWLQGPGAGGLATATSIWSDIRRSQVVRHPLAPVDIGPRVGRPTPPTHPYLVVAVDPDRAIPGERLGPGLSRTNELPAPQDGLWLFPLLA</sequence>
<keyword evidence="20" id="KW-1185">Reference proteome</keyword>
<comment type="caution">
    <text evidence="19">The sequence shown here is derived from an EMBL/GenBank/DDBJ whole genome shotgun (WGS) entry which is preliminary data.</text>
</comment>
<evidence type="ECO:0000256" key="13">
    <source>
        <dbReference type="PIRSR" id="PIRSR036497-1"/>
    </source>
</evidence>
<dbReference type="SUPFAM" id="SSF51735">
    <property type="entry name" value="NAD(P)-binding Rossmann-fold domains"/>
    <property type="match status" value="1"/>
</dbReference>
<dbReference type="InterPro" id="IPR036291">
    <property type="entry name" value="NAD(P)-bd_dom_sf"/>
</dbReference>
<dbReference type="InterPro" id="IPR022697">
    <property type="entry name" value="HDH_short"/>
</dbReference>
<dbReference type="FunFam" id="3.30.360.10:FF:000005">
    <property type="entry name" value="Homoserine dehydrogenase"/>
    <property type="match status" value="1"/>
</dbReference>
<keyword evidence="10 12" id="KW-0486">Methionine biosynthesis</keyword>
<dbReference type="AlphaFoldDB" id="A0A7Y0Q3C9"/>
<evidence type="ECO:0000256" key="15">
    <source>
        <dbReference type="RuleBase" id="RU000579"/>
    </source>
</evidence>
<dbReference type="PROSITE" id="PS01042">
    <property type="entry name" value="HOMOSER_DHGENASE"/>
    <property type="match status" value="1"/>
</dbReference>
<evidence type="ECO:0000256" key="2">
    <source>
        <dbReference type="ARBA" id="ARBA00005062"/>
    </source>
</evidence>
<dbReference type="InterPro" id="IPR019811">
    <property type="entry name" value="HDH_CS"/>
</dbReference>
<evidence type="ECO:0000256" key="11">
    <source>
        <dbReference type="ARBA" id="ARBA00048841"/>
    </source>
</evidence>
<feature type="domain" description="Aspartate/homoserine dehydrogenase NAD-binding" evidence="18">
    <location>
        <begin position="10"/>
        <end position="117"/>
    </location>
</feature>
<evidence type="ECO:0000256" key="4">
    <source>
        <dbReference type="ARBA" id="ARBA00013213"/>
    </source>
</evidence>
<keyword evidence="9" id="KW-0915">Sodium</keyword>
<dbReference type="InterPro" id="IPR001342">
    <property type="entry name" value="HDH_cat"/>
</dbReference>
<dbReference type="EC" id="1.1.1.3" evidence="4 12"/>
<dbReference type="NCBIfam" id="NF004976">
    <property type="entry name" value="PRK06349.1"/>
    <property type="match status" value="1"/>
</dbReference>
<evidence type="ECO:0000259" key="18">
    <source>
        <dbReference type="Pfam" id="PF03447"/>
    </source>
</evidence>
<dbReference type="GO" id="GO:0009086">
    <property type="term" value="P:methionine biosynthetic process"/>
    <property type="evidence" value="ECO:0007669"/>
    <property type="project" value="UniProtKB-KW"/>
</dbReference>
<dbReference type="GO" id="GO:0004412">
    <property type="term" value="F:homoserine dehydrogenase activity"/>
    <property type="evidence" value="ECO:0007669"/>
    <property type="project" value="UniProtKB-EC"/>
</dbReference>
<evidence type="ECO:0000313" key="20">
    <source>
        <dbReference type="Proteomes" id="UP000533476"/>
    </source>
</evidence>
<dbReference type="Pfam" id="PF00742">
    <property type="entry name" value="Homoserine_dh"/>
    <property type="match status" value="1"/>
</dbReference>
<dbReference type="PANTHER" id="PTHR43331">
    <property type="entry name" value="HOMOSERINE DEHYDROGENASE"/>
    <property type="match status" value="1"/>
</dbReference>
<comment type="catalytic activity">
    <reaction evidence="11">
        <text>L-homoserine + NADP(+) = L-aspartate 4-semialdehyde + NADPH + H(+)</text>
        <dbReference type="Rhea" id="RHEA:15761"/>
        <dbReference type="ChEBI" id="CHEBI:15378"/>
        <dbReference type="ChEBI" id="CHEBI:57476"/>
        <dbReference type="ChEBI" id="CHEBI:57783"/>
        <dbReference type="ChEBI" id="CHEBI:58349"/>
        <dbReference type="ChEBI" id="CHEBI:537519"/>
        <dbReference type="EC" id="1.1.1.3"/>
    </reaction>
    <physiologicalReaction direction="right-to-left" evidence="11">
        <dbReference type="Rhea" id="RHEA:15763"/>
    </physiologicalReaction>
</comment>
<dbReference type="InterPro" id="IPR005106">
    <property type="entry name" value="Asp/hSer_DH_NAD-bd"/>
</dbReference>
<evidence type="ECO:0000256" key="12">
    <source>
        <dbReference type="PIRNR" id="PIRNR036497"/>
    </source>
</evidence>
<dbReference type="RefSeq" id="WP_169099556.1">
    <property type="nucleotide sequence ID" value="NZ_JABBVZ010000032.1"/>
</dbReference>
<evidence type="ECO:0000256" key="5">
    <source>
        <dbReference type="ARBA" id="ARBA00013376"/>
    </source>
</evidence>
<protein>
    <recommendedName>
        <fullName evidence="5 12">Homoserine dehydrogenase</fullName>
        <shortName evidence="12">HDH</shortName>
        <ecNumber evidence="4 12">1.1.1.3</ecNumber>
    </recommendedName>
</protein>
<evidence type="ECO:0000256" key="14">
    <source>
        <dbReference type="PIRSR" id="PIRSR036497-2"/>
    </source>
</evidence>
<accession>A0A7Y0Q3C9</accession>
<dbReference type="EMBL" id="JABBVZ010000032">
    <property type="protein sequence ID" value="NMP22846.1"/>
    <property type="molecule type" value="Genomic_DNA"/>
</dbReference>
<dbReference type="UniPathway" id="UPA00050">
    <property type="reaction ID" value="UER00063"/>
</dbReference>
<evidence type="ECO:0000256" key="7">
    <source>
        <dbReference type="ARBA" id="ARBA00022697"/>
    </source>
</evidence>
<evidence type="ECO:0000256" key="10">
    <source>
        <dbReference type="ARBA" id="ARBA00023167"/>
    </source>
</evidence>
<dbReference type="Gene3D" id="3.40.50.720">
    <property type="entry name" value="NAD(P)-binding Rossmann-like Domain"/>
    <property type="match status" value="1"/>
</dbReference>
<dbReference type="GO" id="GO:0050661">
    <property type="term" value="F:NADP binding"/>
    <property type="evidence" value="ECO:0007669"/>
    <property type="project" value="InterPro"/>
</dbReference>
<comment type="pathway">
    <text evidence="2 15">Amino-acid biosynthesis; L-methionine biosynthesis via de novo pathway; L-homoserine from L-aspartate: step 3/3.</text>
</comment>
<feature type="binding site" evidence="14">
    <location>
        <position position="95"/>
    </location>
    <ligand>
        <name>NADPH</name>
        <dbReference type="ChEBI" id="CHEBI:57783"/>
    </ligand>
</feature>
<dbReference type="Pfam" id="PF03447">
    <property type="entry name" value="NAD_binding_3"/>
    <property type="match status" value="1"/>
</dbReference>
<feature type="binding site" evidence="14">
    <location>
        <position position="179"/>
    </location>
    <ligand>
        <name>L-homoserine</name>
        <dbReference type="ChEBI" id="CHEBI:57476"/>
    </ligand>
</feature>
<feature type="binding site" evidence="14">
    <location>
        <begin position="10"/>
        <end position="15"/>
    </location>
    <ligand>
        <name>NADP(+)</name>
        <dbReference type="ChEBI" id="CHEBI:58349"/>
    </ligand>
</feature>
<dbReference type="GO" id="GO:0009088">
    <property type="term" value="P:threonine biosynthetic process"/>
    <property type="evidence" value="ECO:0007669"/>
    <property type="project" value="UniProtKB-UniPathway"/>
</dbReference>
<keyword evidence="7 12" id="KW-0791">Threonine biosynthesis</keyword>
<dbReference type="Proteomes" id="UP000533476">
    <property type="component" value="Unassembled WGS sequence"/>
</dbReference>
<evidence type="ECO:0000256" key="6">
    <source>
        <dbReference type="ARBA" id="ARBA00022605"/>
    </source>
</evidence>
<keyword evidence="6 12" id="KW-0028">Amino-acid biosynthesis</keyword>
<comment type="pathway">
    <text evidence="1 15">Amino-acid biosynthesis; L-threonine biosynthesis; L-threonine from L-aspartate: step 3/5.</text>
</comment>
<comment type="similarity">
    <text evidence="3 12 16">Belongs to the homoserine dehydrogenase family.</text>
</comment>
<keyword evidence="8 12" id="KW-0560">Oxidoreductase</keyword>
<evidence type="ECO:0000256" key="8">
    <source>
        <dbReference type="ARBA" id="ARBA00023002"/>
    </source>
</evidence>
<evidence type="ECO:0000256" key="16">
    <source>
        <dbReference type="RuleBase" id="RU004171"/>
    </source>
</evidence>
<evidence type="ECO:0000256" key="1">
    <source>
        <dbReference type="ARBA" id="ARBA00005056"/>
    </source>
</evidence>